<dbReference type="Proteomes" id="UP001217838">
    <property type="component" value="Unassembled WGS sequence"/>
</dbReference>
<evidence type="ECO:0000313" key="1">
    <source>
        <dbReference type="EMBL" id="MDC0666470.1"/>
    </source>
</evidence>
<sequence length="119" mass="13132">MPSLREPVDFLVSVETMRRESGTSLAEDPRTSRFFRMVLGSMQPTPVELPWLDAELAVFVAVNREPGADLGIALDYRTSREDPRVVASDWWSEPGGCCWRVAAPTFSAFAAQLGLCSVP</sequence>
<protein>
    <recommendedName>
        <fullName evidence="3">Knr4/Smi1-like domain-containing protein</fullName>
    </recommendedName>
</protein>
<evidence type="ECO:0008006" key="3">
    <source>
        <dbReference type="Google" id="ProtNLM"/>
    </source>
</evidence>
<evidence type="ECO:0000313" key="2">
    <source>
        <dbReference type="Proteomes" id="UP001217838"/>
    </source>
</evidence>
<comment type="caution">
    <text evidence="1">The sequence shown here is derived from an EMBL/GenBank/DDBJ whole genome shotgun (WGS) entry which is preliminary data.</text>
</comment>
<dbReference type="RefSeq" id="WP_271994033.1">
    <property type="nucleotide sequence ID" value="NZ_JAQNDN010000001.1"/>
</dbReference>
<name>A0ABT5AXB7_9BACT</name>
<organism evidence="1 2">
    <name type="scientific">Nannocystis radixulma</name>
    <dbReference type="NCBI Taxonomy" id="2995305"/>
    <lineage>
        <taxon>Bacteria</taxon>
        <taxon>Pseudomonadati</taxon>
        <taxon>Myxococcota</taxon>
        <taxon>Polyangia</taxon>
        <taxon>Nannocystales</taxon>
        <taxon>Nannocystaceae</taxon>
        <taxon>Nannocystis</taxon>
    </lineage>
</organism>
<reference evidence="1 2" key="1">
    <citation type="submission" date="2022-11" db="EMBL/GenBank/DDBJ databases">
        <title>Minimal conservation of predation-associated metabolite biosynthetic gene clusters underscores biosynthetic potential of Myxococcota including descriptions for ten novel species: Archangium lansinium sp. nov., Myxococcus landrumus sp. nov., Nannocystis bai.</title>
        <authorList>
            <person name="Ahearne A."/>
            <person name="Stevens C."/>
            <person name="Dowd S."/>
        </authorList>
    </citation>
    <scope>NUCLEOTIDE SEQUENCE [LARGE SCALE GENOMIC DNA]</scope>
    <source>
        <strain evidence="1 2">NCELM</strain>
    </source>
</reference>
<proteinExistence type="predicted"/>
<accession>A0ABT5AXB7</accession>
<keyword evidence="2" id="KW-1185">Reference proteome</keyword>
<dbReference type="EMBL" id="JAQNDN010000001">
    <property type="protein sequence ID" value="MDC0666470.1"/>
    <property type="molecule type" value="Genomic_DNA"/>
</dbReference>
<gene>
    <name evidence="1" type="ORF">POL58_01915</name>
</gene>